<protein>
    <submittedName>
        <fullName evidence="1">Uncharacterized protein</fullName>
    </submittedName>
</protein>
<keyword evidence="2" id="KW-1185">Reference proteome</keyword>
<reference evidence="2" key="3">
    <citation type="journal article" date="2018" name="Mol. Plant Microbe Interact.">
        <title>Genome sequence resources for the wheat stripe rust pathogen (Puccinia striiformis f. sp. tritici) and the barley stripe rust pathogen (Puccinia striiformis f. sp. hordei).</title>
        <authorList>
            <person name="Xia C."/>
            <person name="Wang M."/>
            <person name="Yin C."/>
            <person name="Cornejo O.E."/>
            <person name="Hulbert S.H."/>
            <person name="Chen X."/>
        </authorList>
    </citation>
    <scope>NUCLEOTIDE SEQUENCE [LARGE SCALE GENOMIC DNA]</scope>
    <source>
        <strain evidence="2">93TX-2</strain>
    </source>
</reference>
<evidence type="ECO:0000313" key="2">
    <source>
        <dbReference type="Proteomes" id="UP000238274"/>
    </source>
</evidence>
<comment type="caution">
    <text evidence="1">The sequence shown here is derived from an EMBL/GenBank/DDBJ whole genome shotgun (WGS) entry which is preliminary data.</text>
</comment>
<sequence>MKPASTVDMNAPDHKLVRQLRGQTLAADPSVSQREAAIDNCRKDSELANSDMVFTSSPRRNQAFEAPKAGNMYLFCYVKAAISPST</sequence>
<organism evidence="1 2">
    <name type="scientific">Puccinia striiformis</name>
    <dbReference type="NCBI Taxonomy" id="27350"/>
    <lineage>
        <taxon>Eukaryota</taxon>
        <taxon>Fungi</taxon>
        <taxon>Dikarya</taxon>
        <taxon>Basidiomycota</taxon>
        <taxon>Pucciniomycotina</taxon>
        <taxon>Pucciniomycetes</taxon>
        <taxon>Pucciniales</taxon>
        <taxon>Pucciniaceae</taxon>
        <taxon>Puccinia</taxon>
    </lineage>
</organism>
<gene>
    <name evidence="1" type="ORF">PSHT_13851</name>
</gene>
<evidence type="ECO:0000313" key="1">
    <source>
        <dbReference type="EMBL" id="POV98807.1"/>
    </source>
</evidence>
<proteinExistence type="predicted"/>
<reference evidence="2" key="2">
    <citation type="journal article" date="2018" name="BMC Genomics">
        <title>Genomic insights into host adaptation between the wheat stripe rust pathogen (Puccinia striiformis f. sp. tritici) and the barley stripe rust pathogen (Puccinia striiformis f. sp. hordei).</title>
        <authorList>
            <person name="Xia C."/>
            <person name="Wang M."/>
            <person name="Yin C."/>
            <person name="Cornejo O.E."/>
            <person name="Hulbert S.H."/>
            <person name="Chen X."/>
        </authorList>
    </citation>
    <scope>NUCLEOTIDE SEQUENCE [LARGE SCALE GENOMIC DNA]</scope>
    <source>
        <strain evidence="2">93TX-2</strain>
    </source>
</reference>
<dbReference type="VEuPathDB" id="FungiDB:PSHT_13851"/>
<dbReference type="EMBL" id="PKSM01000288">
    <property type="protein sequence ID" value="POV98807.1"/>
    <property type="molecule type" value="Genomic_DNA"/>
</dbReference>
<dbReference type="Proteomes" id="UP000238274">
    <property type="component" value="Unassembled WGS sequence"/>
</dbReference>
<dbReference type="AlphaFoldDB" id="A0A2S4UNN3"/>
<name>A0A2S4UNN3_9BASI</name>
<reference evidence="1 2" key="1">
    <citation type="submission" date="2017-12" db="EMBL/GenBank/DDBJ databases">
        <title>Gene loss provides genomic basis for host adaptation in cereal stripe rust fungi.</title>
        <authorList>
            <person name="Xia C."/>
        </authorList>
    </citation>
    <scope>NUCLEOTIDE SEQUENCE [LARGE SCALE GENOMIC DNA]</scope>
    <source>
        <strain evidence="1 2">93TX-2</strain>
    </source>
</reference>
<accession>A0A2S4UNN3</accession>